<dbReference type="Proteomes" id="UP000790787">
    <property type="component" value="Chromosome 2"/>
</dbReference>
<dbReference type="RefSeq" id="XP_075082075.1">
    <property type="nucleotide sequence ID" value="XM_075225974.1"/>
</dbReference>
<accession>A0AC58SAV2</accession>
<reference evidence="2" key="2">
    <citation type="submission" date="2025-08" db="UniProtKB">
        <authorList>
            <consortium name="RefSeq"/>
        </authorList>
    </citation>
    <scope>IDENTIFICATION</scope>
    <source>
        <tissue evidence="2">Leaf</tissue>
    </source>
</reference>
<gene>
    <name evidence="2" type="primary">LOC142166698</name>
</gene>
<evidence type="ECO:0000313" key="1">
    <source>
        <dbReference type="Proteomes" id="UP000790787"/>
    </source>
</evidence>
<sequence length="393" mass="45176">MVEEDIVLGHKIFKRGIEADWAKIEIISKLPPPTSVKGVRSFLGHAGFYRRFIKDFSKIASPMCKLLEKDAKFEFDEKCLKAFEELKERLTTEPIIVTPNWSLPFELMCDEWCSYWSSIANFLVSDLIPNGLEAYQKKMFLRECRQYYWEEPFLFRFCTDNIIRRCVPEDEVIQILNACHDSPVGGYHGGNRTVAKVLECGYYWLSIYQDANQMVKACDQCQRQGSISRRHEMLLNFVMEVEIFDVWGIDFMGPFISSYGMTYILVAVDYVSKWVEAIALLNNEARSVTAFLKKNLFTRFGTPTAILSDGGSYFCNKAFAGNSEQKRNCRYLNSVLVRGVEILCDSPSINEVHFEEWEPGMEEYEAKIANKESEHTWVASVLAKGTPPKIAPC</sequence>
<name>A0AC58SAV2_TOBAC</name>
<keyword evidence="1" id="KW-1185">Reference proteome</keyword>
<reference evidence="1" key="1">
    <citation type="journal article" date="2014" name="Nat. Commun.">
        <title>The tobacco genome sequence and its comparison with those of tomato and potato.</title>
        <authorList>
            <person name="Sierro N."/>
            <person name="Battey J.N."/>
            <person name="Ouadi S."/>
            <person name="Bakaher N."/>
            <person name="Bovet L."/>
            <person name="Willig A."/>
            <person name="Goepfert S."/>
            <person name="Peitsch M.C."/>
            <person name="Ivanov N.V."/>
        </authorList>
    </citation>
    <scope>NUCLEOTIDE SEQUENCE [LARGE SCALE GENOMIC DNA]</scope>
</reference>
<proteinExistence type="predicted"/>
<protein>
    <submittedName>
        <fullName evidence="2">Uncharacterized protein LOC142166698</fullName>
    </submittedName>
</protein>
<organism evidence="1 2">
    <name type="scientific">Nicotiana tabacum</name>
    <name type="common">Common tobacco</name>
    <dbReference type="NCBI Taxonomy" id="4097"/>
    <lineage>
        <taxon>Eukaryota</taxon>
        <taxon>Viridiplantae</taxon>
        <taxon>Streptophyta</taxon>
        <taxon>Embryophyta</taxon>
        <taxon>Tracheophyta</taxon>
        <taxon>Spermatophyta</taxon>
        <taxon>Magnoliopsida</taxon>
        <taxon>eudicotyledons</taxon>
        <taxon>Gunneridae</taxon>
        <taxon>Pentapetalae</taxon>
        <taxon>asterids</taxon>
        <taxon>lamiids</taxon>
        <taxon>Solanales</taxon>
        <taxon>Solanaceae</taxon>
        <taxon>Nicotianoideae</taxon>
        <taxon>Nicotianeae</taxon>
        <taxon>Nicotiana</taxon>
    </lineage>
</organism>
<evidence type="ECO:0000313" key="2">
    <source>
        <dbReference type="RefSeq" id="XP_075082075.1"/>
    </source>
</evidence>